<dbReference type="GO" id="GO:0004519">
    <property type="term" value="F:endonuclease activity"/>
    <property type="evidence" value="ECO:0007669"/>
    <property type="project" value="UniProtKB-KW"/>
</dbReference>
<feature type="non-terminal residue" evidence="1">
    <location>
        <position position="78"/>
    </location>
</feature>
<evidence type="ECO:0000313" key="1">
    <source>
        <dbReference type="EMBL" id="PIP19398.1"/>
    </source>
</evidence>
<dbReference type="EMBL" id="PCRK01000070">
    <property type="protein sequence ID" value="PIP19398.1"/>
    <property type="molecule type" value="Genomic_DNA"/>
</dbReference>
<accession>A0A2G9YJI8</accession>
<reference evidence="1 2" key="1">
    <citation type="submission" date="2017-09" db="EMBL/GenBank/DDBJ databases">
        <title>Depth-based differentiation of microbial function through sediment-hosted aquifers and enrichment of novel symbionts in the deep terrestrial subsurface.</title>
        <authorList>
            <person name="Probst A.J."/>
            <person name="Ladd B."/>
            <person name="Jarett J.K."/>
            <person name="Geller-Mcgrath D.E."/>
            <person name="Sieber C.M."/>
            <person name="Emerson J.B."/>
            <person name="Anantharaman K."/>
            <person name="Thomas B.C."/>
            <person name="Malmstrom R."/>
            <person name="Stieglmeier M."/>
            <person name="Klingl A."/>
            <person name="Woyke T."/>
            <person name="Ryan C.M."/>
            <person name="Banfield J.F."/>
        </authorList>
    </citation>
    <scope>NUCLEOTIDE SEQUENCE [LARGE SCALE GENOMIC DNA]</scope>
    <source>
        <strain evidence="1">CG23_combo_of_CG06-09_8_20_14_all_41_10</strain>
    </source>
</reference>
<keyword evidence="1" id="KW-0540">Nuclease</keyword>
<evidence type="ECO:0000313" key="2">
    <source>
        <dbReference type="Proteomes" id="UP000231292"/>
    </source>
</evidence>
<organism evidence="1 2">
    <name type="scientific">Candidatus Sherwoodlollariibacterium unditelluris</name>
    <dbReference type="NCBI Taxonomy" id="1974757"/>
    <lineage>
        <taxon>Bacteria</taxon>
        <taxon>Pseudomonadati</taxon>
        <taxon>Candidatus Omnitrophota</taxon>
        <taxon>Candidatus Sherwoodlollariibacterium</taxon>
    </lineage>
</organism>
<keyword evidence="1" id="KW-0255">Endonuclease</keyword>
<comment type="caution">
    <text evidence="1">The sequence shown here is derived from an EMBL/GenBank/DDBJ whole genome shotgun (WGS) entry which is preliminary data.</text>
</comment>
<name>A0A2G9YJI8_9BACT</name>
<gene>
    <name evidence="1" type="ORF">COX41_03125</name>
</gene>
<proteinExistence type="predicted"/>
<keyword evidence="1" id="KW-0378">Hydrolase</keyword>
<protein>
    <submittedName>
        <fullName evidence="1">Type I restriction endonuclease subunit M</fullName>
    </submittedName>
</protein>
<dbReference type="AlphaFoldDB" id="A0A2G9YJI8"/>
<dbReference type="Proteomes" id="UP000231292">
    <property type="component" value="Unassembled WGS sequence"/>
</dbReference>
<sequence>MNKNIQKPIEEYLKKNSQKVVDFSARDKKVKYNSNIKSHREIKSISGDEEAVRGYLVAKLVNELGYKKENIELEKEYD</sequence>